<dbReference type="PROSITE" id="PS50995">
    <property type="entry name" value="HTH_MARR_2"/>
    <property type="match status" value="1"/>
</dbReference>
<dbReference type="GO" id="GO:0003700">
    <property type="term" value="F:DNA-binding transcription factor activity"/>
    <property type="evidence" value="ECO:0007669"/>
    <property type="project" value="InterPro"/>
</dbReference>
<dbReference type="SMART" id="SM00347">
    <property type="entry name" value="HTH_MARR"/>
    <property type="match status" value="1"/>
</dbReference>
<evidence type="ECO:0000313" key="4">
    <source>
        <dbReference type="Proteomes" id="UP000249340"/>
    </source>
</evidence>
<feature type="region of interest" description="Disordered" evidence="1">
    <location>
        <begin position="142"/>
        <end position="162"/>
    </location>
</feature>
<dbReference type="SUPFAM" id="SSF46785">
    <property type="entry name" value="Winged helix' DNA-binding domain"/>
    <property type="match status" value="1"/>
</dbReference>
<name>A0A345SR43_9ACTN</name>
<dbReference type="InterPro" id="IPR036388">
    <property type="entry name" value="WH-like_DNA-bd_sf"/>
</dbReference>
<protein>
    <submittedName>
        <fullName evidence="3">MarR family transcriptional regulator</fullName>
    </submittedName>
</protein>
<evidence type="ECO:0000256" key="1">
    <source>
        <dbReference type="SAM" id="MobiDB-lite"/>
    </source>
</evidence>
<keyword evidence="4" id="KW-1185">Reference proteome</keyword>
<sequence>MSAGDLHPLSVLIDEILRTRGRLVTATPALGAEEGLTGSQSLVLAAVIRAVQPPTVPQIGRSLGHTRQAVQRTADALAQRGLIEFVDNPDHKRARRLVPTERGRAVDEDVQDRSRVWADRVTEGMDPGDLVAATETLRTLRTRLEAEGAGRTPDRGAGPEPR</sequence>
<dbReference type="KEGG" id="stri:C7M71_000620"/>
<reference evidence="4" key="1">
    <citation type="submission" date="2018-07" db="EMBL/GenBank/DDBJ databases">
        <title>Streptacidiphilus bronchialis DSM 106435 chromosome.</title>
        <authorList>
            <person name="Batra D."/>
            <person name="Gulvik C.A."/>
        </authorList>
    </citation>
    <scope>NUCLEOTIDE SEQUENCE [LARGE SCALE GENOMIC DNA]</scope>
    <source>
        <strain evidence="4">DSM 106435</strain>
    </source>
</reference>
<dbReference type="Gene3D" id="1.10.10.10">
    <property type="entry name" value="Winged helix-like DNA-binding domain superfamily/Winged helix DNA-binding domain"/>
    <property type="match status" value="1"/>
</dbReference>
<dbReference type="EMBL" id="CP031264">
    <property type="protein sequence ID" value="AXI76198.1"/>
    <property type="molecule type" value="Genomic_DNA"/>
</dbReference>
<evidence type="ECO:0000259" key="2">
    <source>
        <dbReference type="PROSITE" id="PS50995"/>
    </source>
</evidence>
<feature type="domain" description="HTH marR-type" evidence="2">
    <location>
        <begin position="6"/>
        <end position="146"/>
    </location>
</feature>
<dbReference type="InterPro" id="IPR000835">
    <property type="entry name" value="HTH_MarR-typ"/>
</dbReference>
<proteinExistence type="predicted"/>
<organism evidence="3 4">
    <name type="scientific">Peterkaempfera bronchialis</name>
    <dbReference type="NCBI Taxonomy" id="2126346"/>
    <lineage>
        <taxon>Bacteria</taxon>
        <taxon>Bacillati</taxon>
        <taxon>Actinomycetota</taxon>
        <taxon>Actinomycetes</taxon>
        <taxon>Kitasatosporales</taxon>
        <taxon>Streptomycetaceae</taxon>
        <taxon>Peterkaempfera</taxon>
    </lineage>
</organism>
<dbReference type="Pfam" id="PF12802">
    <property type="entry name" value="MarR_2"/>
    <property type="match status" value="1"/>
</dbReference>
<feature type="compositionally biased region" description="Basic and acidic residues" evidence="1">
    <location>
        <begin position="142"/>
        <end position="154"/>
    </location>
</feature>
<gene>
    <name evidence="3" type="ORF">C7M71_000620</name>
</gene>
<accession>A0A345SR43</accession>
<dbReference type="GO" id="GO:0006950">
    <property type="term" value="P:response to stress"/>
    <property type="evidence" value="ECO:0007669"/>
    <property type="project" value="TreeGrafter"/>
</dbReference>
<dbReference type="OrthoDB" id="5511415at2"/>
<dbReference type="Proteomes" id="UP000249340">
    <property type="component" value="Chromosome"/>
</dbReference>
<dbReference type="InterPro" id="IPR036390">
    <property type="entry name" value="WH_DNA-bd_sf"/>
</dbReference>
<dbReference type="PANTHER" id="PTHR33164">
    <property type="entry name" value="TRANSCRIPTIONAL REGULATOR, MARR FAMILY"/>
    <property type="match status" value="1"/>
</dbReference>
<evidence type="ECO:0000313" key="3">
    <source>
        <dbReference type="EMBL" id="AXI76198.1"/>
    </source>
</evidence>
<dbReference type="AlphaFoldDB" id="A0A345SR43"/>
<dbReference type="InterPro" id="IPR039422">
    <property type="entry name" value="MarR/SlyA-like"/>
</dbReference>
<dbReference type="PANTHER" id="PTHR33164:SF43">
    <property type="entry name" value="HTH-TYPE TRANSCRIPTIONAL REPRESSOR YETL"/>
    <property type="match status" value="1"/>
</dbReference>